<dbReference type="Pfam" id="PF07730">
    <property type="entry name" value="HisKA_3"/>
    <property type="match status" value="1"/>
</dbReference>
<evidence type="ECO:0000256" key="1">
    <source>
        <dbReference type="ARBA" id="ARBA00000085"/>
    </source>
</evidence>
<dbReference type="PANTHER" id="PTHR24421:SF40">
    <property type="entry name" value="SENSOR HISTIDINE KINASE YHCY"/>
    <property type="match status" value="1"/>
</dbReference>
<dbReference type="CDD" id="cd16917">
    <property type="entry name" value="HATPase_UhpB-NarQ-NarX-like"/>
    <property type="match status" value="1"/>
</dbReference>
<name>A0ABW0LII7_9BACI</name>
<feature type="domain" description="GAF" evidence="8">
    <location>
        <begin position="31"/>
        <end position="167"/>
    </location>
</feature>
<evidence type="ECO:0000313" key="9">
    <source>
        <dbReference type="EMBL" id="MFC5464752.1"/>
    </source>
</evidence>
<dbReference type="Pfam" id="PF13185">
    <property type="entry name" value="GAF_2"/>
    <property type="match status" value="1"/>
</dbReference>
<organism evidence="9 10">
    <name type="scientific">Lederbergia graminis</name>
    <dbReference type="NCBI Taxonomy" id="735518"/>
    <lineage>
        <taxon>Bacteria</taxon>
        <taxon>Bacillati</taxon>
        <taxon>Bacillota</taxon>
        <taxon>Bacilli</taxon>
        <taxon>Bacillales</taxon>
        <taxon>Bacillaceae</taxon>
        <taxon>Lederbergia</taxon>
    </lineage>
</organism>
<keyword evidence="5" id="KW-0902">Two-component regulatory system</keyword>
<dbReference type="SUPFAM" id="SSF55781">
    <property type="entry name" value="GAF domain-like"/>
    <property type="match status" value="1"/>
</dbReference>
<keyword evidence="10" id="KW-1185">Reference proteome</keyword>
<evidence type="ECO:0000256" key="4">
    <source>
        <dbReference type="ARBA" id="ARBA00022777"/>
    </source>
</evidence>
<protein>
    <recommendedName>
        <fullName evidence="2">histidine kinase</fullName>
        <ecNumber evidence="2">2.7.13.3</ecNumber>
    </recommendedName>
</protein>
<evidence type="ECO:0000256" key="3">
    <source>
        <dbReference type="ARBA" id="ARBA00022679"/>
    </source>
</evidence>
<dbReference type="RefSeq" id="WP_382350043.1">
    <property type="nucleotide sequence ID" value="NZ_JBHSMC010000011.1"/>
</dbReference>
<sequence length="373" mass="41611">MQSKELNKDSNLRVLKEIAELLNEGTEISPLLKKVLQKLLEGTGVTTGWIFFIDHDGRHTVVSTENLPEALEKNNCNPLKKGSCWCIEWFKNGTLTKATNIIECRRLEKAMRNKEETNGIAFHATIPLQSGNEQFGLLNVSAPEKREFTANELALLESIALQIGSAIKRIRLTKKEQEIALIDERNRLARDLHDSVNQLLFSLTLTARGGAEMTEEESTKNTFKHIQTLAQDALTEMRALIWQLRPSGLEKGLIQAIKAYGEMLGLSVKTNLCGVLSLPAQVEESLWRISQEALNNCKRHSGQNDVEIAINVGKCKVEMTIVDHGIGFLYDKGKALPSLGIESMQERAEALNGIFTLESEPGKGTKIYTKLPY</sequence>
<feature type="domain" description="Signal transduction histidine kinase subgroup 3 dimerisation and phosphoacceptor" evidence="7">
    <location>
        <begin position="184"/>
        <end position="249"/>
    </location>
</feature>
<dbReference type="InterPro" id="IPR029016">
    <property type="entry name" value="GAF-like_dom_sf"/>
</dbReference>
<dbReference type="GO" id="GO:0016301">
    <property type="term" value="F:kinase activity"/>
    <property type="evidence" value="ECO:0007669"/>
    <property type="project" value="UniProtKB-KW"/>
</dbReference>
<evidence type="ECO:0000256" key="2">
    <source>
        <dbReference type="ARBA" id="ARBA00012438"/>
    </source>
</evidence>
<dbReference type="InterPro" id="IPR003594">
    <property type="entry name" value="HATPase_dom"/>
</dbReference>
<dbReference type="InterPro" id="IPR036890">
    <property type="entry name" value="HATPase_C_sf"/>
</dbReference>
<reference evidence="10" key="1">
    <citation type="journal article" date="2019" name="Int. J. Syst. Evol. Microbiol.">
        <title>The Global Catalogue of Microorganisms (GCM) 10K type strain sequencing project: providing services to taxonomists for standard genome sequencing and annotation.</title>
        <authorList>
            <consortium name="The Broad Institute Genomics Platform"/>
            <consortium name="The Broad Institute Genome Sequencing Center for Infectious Disease"/>
            <person name="Wu L."/>
            <person name="Ma J."/>
        </authorList>
    </citation>
    <scope>NUCLEOTIDE SEQUENCE [LARGE SCALE GENOMIC DNA]</scope>
    <source>
        <strain evidence="10">CGMCC 1.12237</strain>
    </source>
</reference>
<dbReference type="Gene3D" id="3.30.565.10">
    <property type="entry name" value="Histidine kinase-like ATPase, C-terminal domain"/>
    <property type="match status" value="1"/>
</dbReference>
<dbReference type="EC" id="2.7.13.3" evidence="2"/>
<dbReference type="InterPro" id="IPR011712">
    <property type="entry name" value="Sig_transdc_His_kin_sub3_dim/P"/>
</dbReference>
<proteinExistence type="predicted"/>
<evidence type="ECO:0000259" key="6">
    <source>
        <dbReference type="Pfam" id="PF02518"/>
    </source>
</evidence>
<dbReference type="EMBL" id="JBHSMC010000011">
    <property type="protein sequence ID" value="MFC5464752.1"/>
    <property type="molecule type" value="Genomic_DNA"/>
</dbReference>
<comment type="caution">
    <text evidence="9">The sequence shown here is derived from an EMBL/GenBank/DDBJ whole genome shotgun (WGS) entry which is preliminary data.</text>
</comment>
<dbReference type="PANTHER" id="PTHR24421">
    <property type="entry name" value="NITRATE/NITRITE SENSOR PROTEIN NARX-RELATED"/>
    <property type="match status" value="1"/>
</dbReference>
<gene>
    <name evidence="9" type="ORF">ACFPM4_08295</name>
</gene>
<evidence type="ECO:0000256" key="5">
    <source>
        <dbReference type="ARBA" id="ARBA00023012"/>
    </source>
</evidence>
<dbReference type="InterPro" id="IPR003018">
    <property type="entry name" value="GAF"/>
</dbReference>
<dbReference type="Gene3D" id="1.20.5.1930">
    <property type="match status" value="1"/>
</dbReference>
<dbReference type="Pfam" id="PF02518">
    <property type="entry name" value="HATPase_c"/>
    <property type="match status" value="1"/>
</dbReference>
<evidence type="ECO:0000259" key="7">
    <source>
        <dbReference type="Pfam" id="PF07730"/>
    </source>
</evidence>
<dbReference type="Gene3D" id="3.30.450.40">
    <property type="match status" value="1"/>
</dbReference>
<keyword evidence="3" id="KW-0808">Transferase</keyword>
<dbReference type="SUPFAM" id="SSF55874">
    <property type="entry name" value="ATPase domain of HSP90 chaperone/DNA topoisomerase II/histidine kinase"/>
    <property type="match status" value="1"/>
</dbReference>
<accession>A0ABW0LII7</accession>
<evidence type="ECO:0000259" key="8">
    <source>
        <dbReference type="Pfam" id="PF13185"/>
    </source>
</evidence>
<comment type="catalytic activity">
    <reaction evidence="1">
        <text>ATP + protein L-histidine = ADP + protein N-phospho-L-histidine.</text>
        <dbReference type="EC" id="2.7.13.3"/>
    </reaction>
</comment>
<keyword evidence="4 9" id="KW-0418">Kinase</keyword>
<dbReference type="InterPro" id="IPR050482">
    <property type="entry name" value="Sensor_HK_TwoCompSys"/>
</dbReference>
<feature type="domain" description="Histidine kinase/HSP90-like ATPase" evidence="6">
    <location>
        <begin position="283"/>
        <end position="372"/>
    </location>
</feature>
<dbReference type="Proteomes" id="UP001596147">
    <property type="component" value="Unassembled WGS sequence"/>
</dbReference>
<evidence type="ECO:0000313" key="10">
    <source>
        <dbReference type="Proteomes" id="UP001596147"/>
    </source>
</evidence>